<feature type="region of interest" description="Disordered" evidence="1">
    <location>
        <begin position="70"/>
        <end position="110"/>
    </location>
</feature>
<name>A0ABN3VNU5_9ACTN</name>
<accession>A0ABN3VNU5</accession>
<gene>
    <name evidence="2" type="ORF">GCM10010517_01680</name>
</gene>
<comment type="caution">
    <text evidence="2">The sequence shown here is derived from an EMBL/GenBank/DDBJ whole genome shotgun (WGS) entry which is preliminary data.</text>
</comment>
<organism evidence="2 3">
    <name type="scientific">Streptosporangium fragile</name>
    <dbReference type="NCBI Taxonomy" id="46186"/>
    <lineage>
        <taxon>Bacteria</taxon>
        <taxon>Bacillati</taxon>
        <taxon>Actinomycetota</taxon>
        <taxon>Actinomycetes</taxon>
        <taxon>Streptosporangiales</taxon>
        <taxon>Streptosporangiaceae</taxon>
        <taxon>Streptosporangium</taxon>
    </lineage>
</organism>
<proteinExistence type="predicted"/>
<evidence type="ECO:0000313" key="3">
    <source>
        <dbReference type="Proteomes" id="UP001500831"/>
    </source>
</evidence>
<keyword evidence="3" id="KW-1185">Reference proteome</keyword>
<reference evidence="2 3" key="1">
    <citation type="journal article" date="2019" name="Int. J. Syst. Evol. Microbiol.">
        <title>The Global Catalogue of Microorganisms (GCM) 10K type strain sequencing project: providing services to taxonomists for standard genome sequencing and annotation.</title>
        <authorList>
            <consortium name="The Broad Institute Genomics Platform"/>
            <consortium name="The Broad Institute Genome Sequencing Center for Infectious Disease"/>
            <person name="Wu L."/>
            <person name="Ma J."/>
        </authorList>
    </citation>
    <scope>NUCLEOTIDE SEQUENCE [LARGE SCALE GENOMIC DNA]</scope>
    <source>
        <strain evidence="2 3">JCM 6242</strain>
    </source>
</reference>
<feature type="compositionally biased region" description="Low complexity" evidence="1">
    <location>
        <begin position="74"/>
        <end position="83"/>
    </location>
</feature>
<evidence type="ECO:0000256" key="1">
    <source>
        <dbReference type="SAM" id="MobiDB-lite"/>
    </source>
</evidence>
<dbReference type="Proteomes" id="UP001500831">
    <property type="component" value="Unassembled WGS sequence"/>
</dbReference>
<evidence type="ECO:0000313" key="2">
    <source>
        <dbReference type="EMBL" id="GAA2845293.1"/>
    </source>
</evidence>
<dbReference type="EMBL" id="BAAAVI010000001">
    <property type="protein sequence ID" value="GAA2845293.1"/>
    <property type="molecule type" value="Genomic_DNA"/>
</dbReference>
<protein>
    <submittedName>
        <fullName evidence="2">Uncharacterized protein</fullName>
    </submittedName>
</protein>
<sequence length="110" mass="11499">MSPAMPEPTTTTSAWTVQPGAGAVNLWGMAGMPIAASSRGSLEAVNFVNVTITRPGRRLFPGVAFRLRSRKAQTRTGATRTGANPHRHEGGRARTRTGANPEAGVGRFGG</sequence>